<dbReference type="InterPro" id="IPR008173">
    <property type="entry name" value="Adenylyl_cyclase_CyaB"/>
</dbReference>
<dbReference type="Proteomes" id="UP000033869">
    <property type="component" value="Unassembled WGS sequence"/>
</dbReference>
<dbReference type="Pfam" id="PF01928">
    <property type="entry name" value="CYTH"/>
    <property type="match status" value="1"/>
</dbReference>
<sequence>MQQEFETQILDINPEKIAEKLRLLGAEEEPEVMQKRWVFDIEPCTAKGTGKWIRLRQMGDKKTTLTFKNRSGRGICDTRELETEVSDFEKTARILSEAPFEGRYYQENKRHLFILNDIEFTIDTWPKIPPYLEIEAGSEKKVQEGLKMLGLEGKDSGHIGSVAIYNKYGFDLHSFKELKF</sequence>
<accession>A0A0G0W910</accession>
<organism evidence="2 3">
    <name type="scientific">candidate division CPR2 bacterium GW2011_GWC1_41_48</name>
    <dbReference type="NCBI Taxonomy" id="1618344"/>
    <lineage>
        <taxon>Bacteria</taxon>
        <taxon>Bacteria division CPR2</taxon>
    </lineage>
</organism>
<reference evidence="2 3" key="1">
    <citation type="journal article" date="2015" name="Nature">
        <title>rRNA introns, odd ribosomes, and small enigmatic genomes across a large radiation of phyla.</title>
        <authorList>
            <person name="Brown C.T."/>
            <person name="Hug L.A."/>
            <person name="Thomas B.C."/>
            <person name="Sharon I."/>
            <person name="Castelle C.J."/>
            <person name="Singh A."/>
            <person name="Wilkins M.J."/>
            <person name="Williams K.H."/>
            <person name="Banfield J.F."/>
        </authorList>
    </citation>
    <scope>NUCLEOTIDE SEQUENCE [LARGE SCALE GENOMIC DNA]</scope>
</reference>
<dbReference type="Gene3D" id="2.40.320.10">
    <property type="entry name" value="Hypothetical Protein Pfu-838710-001"/>
    <property type="match status" value="1"/>
</dbReference>
<dbReference type="SUPFAM" id="SSF55154">
    <property type="entry name" value="CYTH-like phosphatases"/>
    <property type="match status" value="1"/>
</dbReference>
<feature type="domain" description="CYTH" evidence="1">
    <location>
        <begin position="2"/>
        <end position="171"/>
    </location>
</feature>
<evidence type="ECO:0000313" key="3">
    <source>
        <dbReference type="Proteomes" id="UP000033869"/>
    </source>
</evidence>
<dbReference type="EMBL" id="LCBL01000002">
    <property type="protein sequence ID" value="KKS09470.1"/>
    <property type="molecule type" value="Genomic_DNA"/>
</dbReference>
<name>A0A0G0W910_UNCC2</name>
<protein>
    <recommendedName>
        <fullName evidence="1">CYTH domain-containing protein</fullName>
    </recommendedName>
</protein>
<dbReference type="CDD" id="cd07890">
    <property type="entry name" value="CYTH-like_AC_IV-like"/>
    <property type="match status" value="1"/>
</dbReference>
<dbReference type="AlphaFoldDB" id="A0A0G0W910"/>
<proteinExistence type="predicted"/>
<evidence type="ECO:0000313" key="2">
    <source>
        <dbReference type="EMBL" id="KKS09470.1"/>
    </source>
</evidence>
<gene>
    <name evidence="2" type="ORF">UU65_C0002G0248</name>
</gene>
<comment type="caution">
    <text evidence="2">The sequence shown here is derived from an EMBL/GenBank/DDBJ whole genome shotgun (WGS) entry which is preliminary data.</text>
</comment>
<dbReference type="PROSITE" id="PS51707">
    <property type="entry name" value="CYTH"/>
    <property type="match status" value="1"/>
</dbReference>
<dbReference type="InterPro" id="IPR033469">
    <property type="entry name" value="CYTH-like_dom_sf"/>
</dbReference>
<dbReference type="InterPro" id="IPR023577">
    <property type="entry name" value="CYTH_domain"/>
</dbReference>
<evidence type="ECO:0000259" key="1">
    <source>
        <dbReference type="PROSITE" id="PS51707"/>
    </source>
</evidence>